<proteinExistence type="predicted"/>
<dbReference type="Gene3D" id="3.40.50.410">
    <property type="entry name" value="von Willebrand factor, type A domain"/>
    <property type="match status" value="1"/>
</dbReference>
<dbReference type="InterPro" id="IPR036465">
    <property type="entry name" value="vWFA_dom_sf"/>
</dbReference>
<dbReference type="Proteomes" id="UP000266426">
    <property type="component" value="Unassembled WGS sequence"/>
</dbReference>
<dbReference type="AlphaFoldDB" id="A0A3A4R7B2"/>
<feature type="domain" description="DUF58" evidence="1">
    <location>
        <begin position="42"/>
        <end position="251"/>
    </location>
</feature>
<name>A0A3A4R7B2_9BACT</name>
<evidence type="ECO:0000313" key="2">
    <source>
        <dbReference type="EMBL" id="RJP60852.1"/>
    </source>
</evidence>
<evidence type="ECO:0000259" key="1">
    <source>
        <dbReference type="Pfam" id="PF01882"/>
    </source>
</evidence>
<dbReference type="PANTHER" id="PTHR33608">
    <property type="entry name" value="BLL2464 PROTEIN"/>
    <property type="match status" value="1"/>
</dbReference>
<gene>
    <name evidence="2" type="ORF">C4541_03265</name>
</gene>
<reference evidence="2 3" key="1">
    <citation type="journal article" date="2017" name="ISME J.">
        <title>Energy and carbon metabolisms in a deep terrestrial subsurface fluid microbial community.</title>
        <authorList>
            <person name="Momper L."/>
            <person name="Jungbluth S.P."/>
            <person name="Lee M.D."/>
            <person name="Amend J.P."/>
        </authorList>
    </citation>
    <scope>NUCLEOTIDE SEQUENCE [LARGE SCALE GENOMIC DNA]</scope>
    <source>
        <strain evidence="2">SURF_26</strain>
    </source>
</reference>
<dbReference type="Pfam" id="PF01882">
    <property type="entry name" value="DUF58"/>
    <property type="match status" value="1"/>
</dbReference>
<organism evidence="2 3">
    <name type="scientific">Candidatus Auribacter fodinae</name>
    <dbReference type="NCBI Taxonomy" id="2093366"/>
    <lineage>
        <taxon>Bacteria</taxon>
        <taxon>Pseudomonadati</taxon>
        <taxon>Candidatus Auribacterota</taxon>
        <taxon>Candidatus Auribacteria</taxon>
        <taxon>Candidatus Auribacterales</taxon>
        <taxon>Candidatus Auribacteraceae</taxon>
        <taxon>Candidatus Auribacter</taxon>
    </lineage>
</organism>
<dbReference type="EMBL" id="QZJZ01000021">
    <property type="protein sequence ID" value="RJP60852.1"/>
    <property type="molecule type" value="Genomic_DNA"/>
</dbReference>
<dbReference type="SUPFAM" id="SSF53300">
    <property type="entry name" value="vWA-like"/>
    <property type="match status" value="1"/>
</dbReference>
<comment type="caution">
    <text evidence="2">The sequence shown here is derived from an EMBL/GenBank/DDBJ whole genome shotgun (WGS) entry which is preliminary data.</text>
</comment>
<accession>A0A3A4R7B2</accession>
<sequence length="291" mass="33319">MIPAEILKQVRRIHIQTSRMVNDILAGEYVSTFKGSGIEFDEVREYQIGDDIRSIDWNVTARTGLPHIKRFVEERELTVILMVDASSSGYFGSTSKLKNEIATELCAVLAFSAIKNNDKVGLIIFTDRIEKFLPPKKGKKHVLRVIRELLCFEPKRNKTDIELGLAYLNRVITRKAVVFMVSDFLSGGFEKSLRIANKKHDVIGINIIDPRELELPALGFIELMDAETGESIIVDTYDADVRAGFSLLSNDQLAKRRDLFKSMNVDLIEIQTDKPYIDPMMKFFRMREKRR</sequence>
<dbReference type="PANTHER" id="PTHR33608:SF6">
    <property type="entry name" value="BLL2464 PROTEIN"/>
    <property type="match status" value="1"/>
</dbReference>
<protein>
    <submittedName>
        <fullName evidence="2">DUF58 domain-containing protein</fullName>
    </submittedName>
</protein>
<dbReference type="InterPro" id="IPR002881">
    <property type="entry name" value="DUF58"/>
</dbReference>
<evidence type="ECO:0000313" key="3">
    <source>
        <dbReference type="Proteomes" id="UP000266426"/>
    </source>
</evidence>